<evidence type="ECO:0000256" key="1">
    <source>
        <dbReference type="SAM" id="Coils"/>
    </source>
</evidence>
<dbReference type="Proteomes" id="UP000758603">
    <property type="component" value="Unassembled WGS sequence"/>
</dbReference>
<sequence>MERSFSIYSGFGMSGSATTENLRVDGVSMSKEALCRILREDAAVLLHPAAAGLKHSALPQQKIEFNIRFVVEAVVWLATFRTQDWFWLRLRLVLGYPKNTEPILQDIVSSYCEGRKAYHREYQHIHGRLAPKGEHAPSPLVKAVDAIISMEAFGNSHHTSKEAAEHSWQSHVDSWRNSRSKEVRGDLIKPQFTTNIMAHQNPRRRLPLHFSDGAASSATLPSQANMRSSRPHVASSDEQLDELLHGRSPGHHSGTARSKSITNIATKNGISRYILPGVESTSYQSSANASKLNSKDNAALISPPGQIQSSSSAQSHSSQAPGNLITVKDHSPPLDFNNDAQRTGTPRCQNNSVSAGPSQMSLLPYPDQVGESTTAHHCLSRPGEPQHDQESSQTREVSNRWKTGATSGTQVVNLVSTDDENEGYRPTSARHRRKRQASPQGSTVCKRLRSNSIARDTLPEDTCTKLAVGAEIQETKQELDLADETGWPEPLDKSCSTPSSTNEPGTRTDDNTINSVNGGLDNISDNNDQAVEPVSLPGLDLHKLKARLGPLLSAYQTTNEAAVVASQSDQRSDQLECRLNKVEAQLQSLNQACNFMPQCNILTVSQPTSQPKLSETLKPGLSHQSEYFGSRYLQYTSADDVKPLLKGVSHEMNIMRSVIRHKIRQQDETAAGWKKMEHLSDVLWTLDEAIKKAKAGIEAL</sequence>
<feature type="compositionally biased region" description="Polar residues" evidence="2">
    <location>
        <begin position="214"/>
        <end position="228"/>
    </location>
</feature>
<dbReference type="GeneID" id="70130334"/>
<keyword evidence="1" id="KW-0175">Coiled coil</keyword>
<keyword evidence="4" id="KW-1185">Reference proteome</keyword>
<feature type="compositionally biased region" description="Polar residues" evidence="2">
    <location>
        <begin position="494"/>
        <end position="529"/>
    </location>
</feature>
<evidence type="ECO:0000313" key="4">
    <source>
        <dbReference type="Proteomes" id="UP000758603"/>
    </source>
</evidence>
<protein>
    <submittedName>
        <fullName evidence="3">Uncharacterized protein</fullName>
    </submittedName>
</protein>
<proteinExistence type="predicted"/>
<feature type="compositionally biased region" description="Polar residues" evidence="2">
    <location>
        <begin position="338"/>
        <end position="361"/>
    </location>
</feature>
<feature type="compositionally biased region" description="Low complexity" evidence="2">
    <location>
        <begin position="301"/>
        <end position="322"/>
    </location>
</feature>
<gene>
    <name evidence="3" type="ORF">BKA67DRAFT_547279</name>
</gene>
<organism evidence="3 4">
    <name type="scientific">Truncatella angustata</name>
    <dbReference type="NCBI Taxonomy" id="152316"/>
    <lineage>
        <taxon>Eukaryota</taxon>
        <taxon>Fungi</taxon>
        <taxon>Dikarya</taxon>
        <taxon>Ascomycota</taxon>
        <taxon>Pezizomycotina</taxon>
        <taxon>Sordariomycetes</taxon>
        <taxon>Xylariomycetidae</taxon>
        <taxon>Amphisphaeriales</taxon>
        <taxon>Sporocadaceae</taxon>
        <taxon>Truncatella</taxon>
    </lineage>
</organism>
<evidence type="ECO:0000256" key="2">
    <source>
        <dbReference type="SAM" id="MobiDB-lite"/>
    </source>
</evidence>
<feature type="region of interest" description="Disordered" evidence="2">
    <location>
        <begin position="296"/>
        <end position="407"/>
    </location>
</feature>
<dbReference type="RefSeq" id="XP_045964341.1">
    <property type="nucleotide sequence ID" value="XM_046101442.1"/>
</dbReference>
<evidence type="ECO:0000313" key="3">
    <source>
        <dbReference type="EMBL" id="KAH6660210.1"/>
    </source>
</evidence>
<reference evidence="3" key="1">
    <citation type="journal article" date="2021" name="Nat. Commun.">
        <title>Genetic determinants of endophytism in the Arabidopsis root mycobiome.</title>
        <authorList>
            <person name="Mesny F."/>
            <person name="Miyauchi S."/>
            <person name="Thiergart T."/>
            <person name="Pickel B."/>
            <person name="Atanasova L."/>
            <person name="Karlsson M."/>
            <person name="Huettel B."/>
            <person name="Barry K.W."/>
            <person name="Haridas S."/>
            <person name="Chen C."/>
            <person name="Bauer D."/>
            <person name="Andreopoulos W."/>
            <person name="Pangilinan J."/>
            <person name="LaButti K."/>
            <person name="Riley R."/>
            <person name="Lipzen A."/>
            <person name="Clum A."/>
            <person name="Drula E."/>
            <person name="Henrissat B."/>
            <person name="Kohler A."/>
            <person name="Grigoriev I.V."/>
            <person name="Martin F.M."/>
            <person name="Hacquard S."/>
        </authorList>
    </citation>
    <scope>NUCLEOTIDE SEQUENCE</scope>
    <source>
        <strain evidence="3">MPI-SDFR-AT-0073</strain>
    </source>
</reference>
<dbReference type="OrthoDB" id="5245638at2759"/>
<feature type="region of interest" description="Disordered" evidence="2">
    <location>
        <begin position="485"/>
        <end position="529"/>
    </location>
</feature>
<dbReference type="AlphaFoldDB" id="A0A9P8UXZ7"/>
<accession>A0A9P8UXZ7</accession>
<feature type="compositionally biased region" description="Polar residues" evidence="2">
    <location>
        <begin position="391"/>
        <end position="407"/>
    </location>
</feature>
<name>A0A9P8UXZ7_9PEZI</name>
<feature type="region of interest" description="Disordered" evidence="2">
    <location>
        <begin position="207"/>
        <end position="263"/>
    </location>
</feature>
<dbReference type="EMBL" id="JAGPXC010000001">
    <property type="protein sequence ID" value="KAH6660210.1"/>
    <property type="molecule type" value="Genomic_DNA"/>
</dbReference>
<feature type="coiled-coil region" evidence="1">
    <location>
        <begin position="565"/>
        <end position="592"/>
    </location>
</feature>
<feature type="region of interest" description="Disordered" evidence="2">
    <location>
        <begin position="419"/>
        <end position="444"/>
    </location>
</feature>
<comment type="caution">
    <text evidence="3">The sequence shown here is derived from an EMBL/GenBank/DDBJ whole genome shotgun (WGS) entry which is preliminary data.</text>
</comment>